<dbReference type="PROSITE" id="PS51257">
    <property type="entry name" value="PROKAR_LIPOPROTEIN"/>
    <property type="match status" value="1"/>
</dbReference>
<feature type="chain" id="PRO_5016299647" description="Big-1 domain-containing protein" evidence="3">
    <location>
        <begin position="22"/>
        <end position="670"/>
    </location>
</feature>
<dbReference type="PROSITE" id="PS51127">
    <property type="entry name" value="BIG1"/>
    <property type="match status" value="1"/>
</dbReference>
<evidence type="ECO:0000256" key="3">
    <source>
        <dbReference type="SAM" id="SignalP"/>
    </source>
</evidence>
<sequence length="670" mass="69932">MSLTQKTIKLALPLAISLALAACGGSSSDDSSSSSTNVGFGSNTTTDTSDTSTDTTDTTDTSAEVDTTTDETEAETETTAVAKLLVYASTTSLNSDSAISDGSSDPAIIYMMAKDSDNIALSDVTFSPSVSAGATLFEGEVSSDGTLTTWELVPEEPRNQTVLVTVSSGGITETLSIEIVGTTVEIDGASSISMNTPTTYTVKLKDAAGEGLSQQSVEITSSLITTTLLTDAQGEAQFDIQPTSGGEYDIEISALGATNSKTITVSPNAFNLDTTVDEIAVDTTQAITLAWTANGVAQANKEIYLSATRGQIFSNGSSVEQVTTDANGNATFDILSSTAGGTVITASDNTTSLSTSLPLEFVSTTPKYLNIQADPSIIAALGTSSILAQVNDINDNPVKNQVVVFNLEDTVDGKLSSSKATTNSAGKASVVYTAGNATSALDGVVITSHIEGVAKTAEEAMSGETFVEEDVTKLTVGGEAVRIAFGFDELLVDNSPFYEKTFGVIVTDNAGNPVANKQIDFTVTSIGYYKGSLGYNEEAGQWLYNDPFYDCSAHVEDIDKDGWLDDGEDYNNSGTLEPTNSTTISGNSATDDSGQATVAISYLQNYALWESVSITATVTVNGTEYKSKIEQKLHVLNADITGEGSPPNQISPYGTRDCEYNDIQLNGVTN</sequence>
<comment type="similarity">
    <text evidence="1">Belongs to the intimin/invasin family.</text>
</comment>
<dbReference type="SMART" id="SM00634">
    <property type="entry name" value="BID_1"/>
    <property type="match status" value="3"/>
</dbReference>
<feature type="compositionally biased region" description="Acidic residues" evidence="2">
    <location>
        <begin position="67"/>
        <end position="76"/>
    </location>
</feature>
<comment type="caution">
    <text evidence="5">The sequence shown here is derived from an EMBL/GenBank/DDBJ whole genome shotgun (WGS) entry which is preliminary data.</text>
</comment>
<protein>
    <recommendedName>
        <fullName evidence="4">Big-1 domain-containing protein</fullName>
    </recommendedName>
</protein>
<evidence type="ECO:0000256" key="1">
    <source>
        <dbReference type="ARBA" id="ARBA00010116"/>
    </source>
</evidence>
<evidence type="ECO:0000313" key="6">
    <source>
        <dbReference type="Proteomes" id="UP000245506"/>
    </source>
</evidence>
<reference evidence="5 6" key="1">
    <citation type="submission" date="2018-05" db="EMBL/GenBank/DDBJ databases">
        <title>Leucothrix arctica sp. nov., isolated from Arctic seawater.</title>
        <authorList>
            <person name="Choi A."/>
            <person name="Baek K."/>
        </authorList>
    </citation>
    <scope>NUCLEOTIDE SEQUENCE [LARGE SCALE GENOMIC DNA]</scope>
    <source>
        <strain evidence="5 6">IMCC9719</strain>
    </source>
</reference>
<dbReference type="OrthoDB" id="5620247at2"/>
<evidence type="ECO:0000256" key="2">
    <source>
        <dbReference type="SAM" id="MobiDB-lite"/>
    </source>
</evidence>
<dbReference type="InterPro" id="IPR013783">
    <property type="entry name" value="Ig-like_fold"/>
</dbReference>
<feature type="region of interest" description="Disordered" evidence="2">
    <location>
        <begin position="27"/>
        <end position="76"/>
    </location>
</feature>
<feature type="signal peptide" evidence="3">
    <location>
        <begin position="1"/>
        <end position="21"/>
    </location>
</feature>
<organism evidence="5 6">
    <name type="scientific">Leucothrix arctica</name>
    <dbReference type="NCBI Taxonomy" id="1481894"/>
    <lineage>
        <taxon>Bacteria</taxon>
        <taxon>Pseudomonadati</taxon>
        <taxon>Pseudomonadota</taxon>
        <taxon>Gammaproteobacteria</taxon>
        <taxon>Thiotrichales</taxon>
        <taxon>Thiotrichaceae</taxon>
        <taxon>Leucothrix</taxon>
    </lineage>
</organism>
<dbReference type="InterPro" id="IPR003344">
    <property type="entry name" value="Big_1_dom"/>
</dbReference>
<dbReference type="SUPFAM" id="SSF49373">
    <property type="entry name" value="Invasin/intimin cell-adhesion fragments"/>
    <property type="match status" value="3"/>
</dbReference>
<dbReference type="AlphaFoldDB" id="A0A317CED1"/>
<dbReference type="InterPro" id="IPR008964">
    <property type="entry name" value="Invasin/intimin_cell_adhesion"/>
</dbReference>
<name>A0A317CED1_9GAMM</name>
<dbReference type="Proteomes" id="UP000245506">
    <property type="component" value="Unassembled WGS sequence"/>
</dbReference>
<evidence type="ECO:0000313" key="5">
    <source>
        <dbReference type="EMBL" id="PWQ94650.1"/>
    </source>
</evidence>
<feature type="domain" description="Big-1" evidence="4">
    <location>
        <begin position="269"/>
        <end position="362"/>
    </location>
</feature>
<dbReference type="RefSeq" id="WP_109824299.1">
    <property type="nucleotide sequence ID" value="NZ_QGKL01000039.1"/>
</dbReference>
<feature type="compositionally biased region" description="Low complexity" evidence="2">
    <location>
        <begin position="44"/>
        <end position="66"/>
    </location>
</feature>
<dbReference type="Gene3D" id="2.60.40.10">
    <property type="entry name" value="Immunoglobulins"/>
    <property type="match status" value="4"/>
</dbReference>
<proteinExistence type="inferred from homology"/>
<evidence type="ECO:0000259" key="4">
    <source>
        <dbReference type="PROSITE" id="PS51127"/>
    </source>
</evidence>
<dbReference type="EMBL" id="QGKL01000039">
    <property type="protein sequence ID" value="PWQ94650.1"/>
    <property type="molecule type" value="Genomic_DNA"/>
</dbReference>
<keyword evidence="3" id="KW-0732">Signal</keyword>
<keyword evidence="6" id="KW-1185">Reference proteome</keyword>
<accession>A0A317CED1</accession>
<gene>
    <name evidence="5" type="ORF">DKT75_15265</name>
</gene>